<keyword evidence="7" id="KW-1185">Reference proteome</keyword>
<dbReference type="Proteomes" id="UP001143328">
    <property type="component" value="Unassembled WGS sequence"/>
</dbReference>
<reference evidence="6" key="1">
    <citation type="journal article" date="2014" name="Int. J. Syst. Evol. Microbiol.">
        <title>Complete genome sequence of Corynebacterium casei LMG S-19264T (=DSM 44701T), isolated from a smear-ripened cheese.</title>
        <authorList>
            <consortium name="US DOE Joint Genome Institute (JGI-PGF)"/>
            <person name="Walter F."/>
            <person name="Albersmeier A."/>
            <person name="Kalinowski J."/>
            <person name="Ruckert C."/>
        </authorList>
    </citation>
    <scope>NUCLEOTIDE SEQUENCE</scope>
    <source>
        <strain evidence="6">VKM B-2935</strain>
    </source>
</reference>
<comment type="caution">
    <text evidence="6">The sequence shown here is derived from an EMBL/GenBank/DDBJ whole genome shotgun (WGS) entry which is preliminary data.</text>
</comment>
<evidence type="ECO:0000256" key="2">
    <source>
        <dbReference type="ARBA" id="ARBA00022723"/>
    </source>
</evidence>
<dbReference type="InterPro" id="IPR052950">
    <property type="entry name" value="CISD"/>
</dbReference>
<accession>A0A9W6K7F2</accession>
<protein>
    <recommendedName>
        <fullName evidence="5">Iron-binding zinc finger CDGSH type domain-containing protein</fullName>
    </recommendedName>
</protein>
<keyword evidence="2" id="KW-0479">Metal-binding</keyword>
<sequence length="82" mass="9252">MLPEVRLLEAGVTLRLCTCGQSAQSPDCTTECENALIFTARREQRLLLCRCGQSKNLPFCDGSHNPPAPSWKAKWRRFWSGL</sequence>
<evidence type="ECO:0000256" key="1">
    <source>
        <dbReference type="ARBA" id="ARBA00022714"/>
    </source>
</evidence>
<dbReference type="Pfam" id="PF09360">
    <property type="entry name" value="zf-CDGSH"/>
    <property type="match status" value="1"/>
</dbReference>
<feature type="domain" description="Iron-binding zinc finger CDGSH type" evidence="5">
    <location>
        <begin position="35"/>
        <end position="70"/>
    </location>
</feature>
<organism evidence="6 7">
    <name type="scientific">Pseudomonas turukhanskensis</name>
    <dbReference type="NCBI Taxonomy" id="1806536"/>
    <lineage>
        <taxon>Bacteria</taxon>
        <taxon>Pseudomonadati</taxon>
        <taxon>Pseudomonadota</taxon>
        <taxon>Gammaproteobacteria</taxon>
        <taxon>Pseudomonadales</taxon>
        <taxon>Pseudomonadaceae</taxon>
        <taxon>Pseudomonas</taxon>
    </lineage>
</organism>
<dbReference type="SMART" id="SM00704">
    <property type="entry name" value="ZnF_CDGSH"/>
    <property type="match status" value="1"/>
</dbReference>
<reference evidence="6" key="2">
    <citation type="submission" date="2023-01" db="EMBL/GenBank/DDBJ databases">
        <authorList>
            <person name="Sun Q."/>
            <person name="Evtushenko L."/>
        </authorList>
    </citation>
    <scope>NUCLEOTIDE SEQUENCE</scope>
    <source>
        <strain evidence="6">VKM B-2935</strain>
    </source>
</reference>
<dbReference type="GO" id="GO:0005737">
    <property type="term" value="C:cytoplasm"/>
    <property type="evidence" value="ECO:0007669"/>
    <property type="project" value="UniProtKB-ARBA"/>
</dbReference>
<keyword evidence="4" id="KW-0411">Iron-sulfur</keyword>
<evidence type="ECO:0000256" key="4">
    <source>
        <dbReference type="ARBA" id="ARBA00023014"/>
    </source>
</evidence>
<dbReference type="GO" id="GO:0046872">
    <property type="term" value="F:metal ion binding"/>
    <property type="evidence" value="ECO:0007669"/>
    <property type="project" value="UniProtKB-KW"/>
</dbReference>
<dbReference type="Gene3D" id="3.40.5.90">
    <property type="entry name" value="CDGSH iron-sulfur domain, mitoNEET-type"/>
    <property type="match status" value="1"/>
</dbReference>
<keyword evidence="3" id="KW-0408">Iron</keyword>
<evidence type="ECO:0000256" key="3">
    <source>
        <dbReference type="ARBA" id="ARBA00023004"/>
    </source>
</evidence>
<name>A0A9W6K7F2_9PSED</name>
<dbReference type="InterPro" id="IPR042216">
    <property type="entry name" value="MitoNEET_CISD"/>
</dbReference>
<gene>
    <name evidence="6" type="ORF">GCM10017655_21520</name>
</gene>
<dbReference type="PANTHER" id="PTHR46491:SF3">
    <property type="entry name" value="CDGSH IRON-SULFUR DOMAIN-CONTAINING PROTEIN 3, MITOCHONDRIAL"/>
    <property type="match status" value="1"/>
</dbReference>
<proteinExistence type="predicted"/>
<keyword evidence="1" id="KW-0001">2Fe-2S</keyword>
<dbReference type="InterPro" id="IPR018967">
    <property type="entry name" value="FeS-contain_CDGSH-typ"/>
</dbReference>
<dbReference type="AlphaFoldDB" id="A0A9W6K7F2"/>
<evidence type="ECO:0000313" key="7">
    <source>
        <dbReference type="Proteomes" id="UP001143328"/>
    </source>
</evidence>
<dbReference type="PANTHER" id="PTHR46491">
    <property type="entry name" value="CDGSH IRON SULFUR DOMAIN PROTEIN HOMOLOG"/>
    <property type="match status" value="1"/>
</dbReference>
<dbReference type="GO" id="GO:0051537">
    <property type="term" value="F:2 iron, 2 sulfur cluster binding"/>
    <property type="evidence" value="ECO:0007669"/>
    <property type="project" value="UniProtKB-KW"/>
</dbReference>
<dbReference type="EMBL" id="BSFN01000005">
    <property type="protein sequence ID" value="GLK89090.1"/>
    <property type="molecule type" value="Genomic_DNA"/>
</dbReference>
<evidence type="ECO:0000259" key="5">
    <source>
        <dbReference type="SMART" id="SM00704"/>
    </source>
</evidence>
<evidence type="ECO:0000313" key="6">
    <source>
        <dbReference type="EMBL" id="GLK89090.1"/>
    </source>
</evidence>